<dbReference type="InterPro" id="IPR018289">
    <property type="entry name" value="MULE_transposase_dom"/>
</dbReference>
<evidence type="ECO:0000313" key="5">
    <source>
        <dbReference type="Proteomes" id="UP000478052"/>
    </source>
</evidence>
<dbReference type="PROSITE" id="PS50966">
    <property type="entry name" value="ZF_SWIM"/>
    <property type="match status" value="1"/>
</dbReference>
<keyword evidence="1" id="KW-0863">Zinc-finger</keyword>
<evidence type="ECO:0000256" key="1">
    <source>
        <dbReference type="PROSITE-ProRule" id="PRU00325"/>
    </source>
</evidence>
<dbReference type="PANTHER" id="PTHR35385">
    <property type="entry name" value="PROTEIN B, PUTATIVE-RELATED-RELATED"/>
    <property type="match status" value="1"/>
</dbReference>
<organism evidence="4 5">
    <name type="scientific">Aphis craccivora</name>
    <name type="common">Cowpea aphid</name>
    <dbReference type="NCBI Taxonomy" id="307492"/>
    <lineage>
        <taxon>Eukaryota</taxon>
        <taxon>Metazoa</taxon>
        <taxon>Ecdysozoa</taxon>
        <taxon>Arthropoda</taxon>
        <taxon>Hexapoda</taxon>
        <taxon>Insecta</taxon>
        <taxon>Pterygota</taxon>
        <taxon>Neoptera</taxon>
        <taxon>Paraneoptera</taxon>
        <taxon>Hemiptera</taxon>
        <taxon>Sternorrhyncha</taxon>
        <taxon>Aphidomorpha</taxon>
        <taxon>Aphidoidea</taxon>
        <taxon>Aphididae</taxon>
        <taxon>Aphidini</taxon>
        <taxon>Aphis</taxon>
        <taxon>Aphis</taxon>
    </lineage>
</organism>
<dbReference type="Proteomes" id="UP000478052">
    <property type="component" value="Unassembled WGS sequence"/>
</dbReference>
<name>A0A6G0VZR6_APHCR</name>
<feature type="domain" description="SWIM-type" evidence="3">
    <location>
        <begin position="478"/>
        <end position="523"/>
    </location>
</feature>
<dbReference type="InterPro" id="IPR007527">
    <property type="entry name" value="Znf_SWIM"/>
</dbReference>
<dbReference type="Pfam" id="PF10551">
    <property type="entry name" value="MULE"/>
    <property type="match status" value="1"/>
</dbReference>
<keyword evidence="1" id="KW-0479">Metal-binding</keyword>
<keyword evidence="1" id="KW-0862">Zinc</keyword>
<evidence type="ECO:0000256" key="2">
    <source>
        <dbReference type="SAM" id="Coils"/>
    </source>
</evidence>
<reference evidence="4 5" key="1">
    <citation type="submission" date="2019-08" db="EMBL/GenBank/DDBJ databases">
        <title>Whole genome of Aphis craccivora.</title>
        <authorList>
            <person name="Voronova N.V."/>
            <person name="Shulinski R.S."/>
            <person name="Bandarenka Y.V."/>
            <person name="Zhorov D.G."/>
            <person name="Warner D."/>
        </authorList>
    </citation>
    <scope>NUCLEOTIDE SEQUENCE [LARGE SCALE GENOMIC DNA]</scope>
    <source>
        <strain evidence="4">180601</strain>
        <tissue evidence="4">Whole Body</tissue>
    </source>
</reference>
<comment type="caution">
    <text evidence="4">The sequence shown here is derived from an EMBL/GenBank/DDBJ whole genome shotgun (WGS) entry which is preliminary data.</text>
</comment>
<dbReference type="PANTHER" id="PTHR35385:SF2">
    <property type="entry name" value="PROTEIN B, PUTATIVE-RELATED"/>
    <property type="match status" value="1"/>
</dbReference>
<evidence type="ECO:0000313" key="4">
    <source>
        <dbReference type="EMBL" id="KAF0712525.1"/>
    </source>
</evidence>
<accession>A0A6G0VZR6</accession>
<dbReference type="EMBL" id="VUJU01010895">
    <property type="protein sequence ID" value="KAF0712525.1"/>
    <property type="molecule type" value="Genomic_DNA"/>
</dbReference>
<gene>
    <name evidence="4" type="ORF">FWK35_00035037</name>
</gene>
<keyword evidence="2" id="KW-0175">Coiled coil</keyword>
<keyword evidence="5" id="KW-1185">Reference proteome</keyword>
<dbReference type="AlphaFoldDB" id="A0A6G0VZR6"/>
<feature type="coiled-coil region" evidence="2">
    <location>
        <begin position="605"/>
        <end position="632"/>
    </location>
</feature>
<proteinExistence type="predicted"/>
<sequence length="727" mass="83551">ENNISNENEFNVVLRTKIEQKDNSYSIACDEWIQLFSKTTKTNWIVKSTYPNKINYLYRKDFVCQNSSKNKINNISSHKTRVRDKQCSSSIIIVIKKSTVHTKRRDKSLNNGLNTEIKINFKHSHQIDNAEAYSYLRVSPETLANAQQNPTERQIYQMYENWRSKQFGDRTEESIIKFLREKQLFIQKGGGLIEIFESPLAIAVVTPIMRRAHGFSFSKDIVFVDSSSSCDQGNSTVTFFFGASKIGGIPLGVVIHKHQTTNDYINVFTLLKKCLGDIAFNGYMYPSVFMTDDSAAERRALATVFPESKLLLCAFHVCQALWRWLWKSKHKIEKSERQLKMISFRAVLFEQDESIARKGIEELCNDSNVIFSNHMISLKNRMTEWAVCFRKQLSIHGQNTNNIIESSIRIFKDIVLERCKAYNAAALVDFIFQVLEDYHKRRLIKYASYRVTKPQLQYNSLLSKTKDLKVTKINETKYTVSSSTTTDLVYDVIVCDGYEYCECPAGMGGTSCKHICAIYSNGFIVENIPTLTTKNRIQLGNLAVGNTFDHAFMEPMETPQNIDYDNLMDKPNSQLTLNNKLYNEDNHNKNIENQLVNPNDHLDVSNEVAKEINVLQNNIDTIKNLVSNNQNNIMVLKNMKQFNKLLGNIKSVSDFTDIFFNKFRRGKLIGTQSTSRTRRVRKISNGAKRIQAGRPSNIEKSIMVKKKQRVRCLGKNVTNNVPHTKSH</sequence>
<dbReference type="GO" id="GO:0008270">
    <property type="term" value="F:zinc ion binding"/>
    <property type="evidence" value="ECO:0007669"/>
    <property type="project" value="UniProtKB-KW"/>
</dbReference>
<dbReference type="OrthoDB" id="6582261at2759"/>
<feature type="non-terminal residue" evidence="4">
    <location>
        <position position="1"/>
    </location>
</feature>
<evidence type="ECO:0000259" key="3">
    <source>
        <dbReference type="PROSITE" id="PS50966"/>
    </source>
</evidence>
<protein>
    <submittedName>
        <fullName evidence="4">SWIM-type domain-containing protein</fullName>
    </submittedName>
</protein>